<evidence type="ECO:0000256" key="3">
    <source>
        <dbReference type="ARBA" id="ARBA00023274"/>
    </source>
</evidence>
<evidence type="ECO:0000256" key="5">
    <source>
        <dbReference type="HAMAP-Rule" id="MF_00374"/>
    </source>
</evidence>
<dbReference type="Pfam" id="PF00831">
    <property type="entry name" value="Ribosomal_L29"/>
    <property type="match status" value="1"/>
</dbReference>
<keyword evidence="3 5" id="KW-0687">Ribonucleoprotein</keyword>
<evidence type="ECO:0000313" key="7">
    <source>
        <dbReference type="Proteomes" id="UP000677668"/>
    </source>
</evidence>
<dbReference type="GO" id="GO:0005840">
    <property type="term" value="C:ribosome"/>
    <property type="evidence" value="ECO:0007669"/>
    <property type="project" value="UniProtKB-KW"/>
</dbReference>
<dbReference type="RefSeq" id="WP_211421587.1">
    <property type="nucleotide sequence ID" value="NZ_CP072642.1"/>
</dbReference>
<dbReference type="InterPro" id="IPR036049">
    <property type="entry name" value="Ribosomal_uL29_sf"/>
</dbReference>
<dbReference type="SUPFAM" id="SSF46561">
    <property type="entry name" value="Ribosomal protein L29 (L29p)"/>
    <property type="match status" value="1"/>
</dbReference>
<dbReference type="EMBL" id="CP072642">
    <property type="protein sequence ID" value="QUV93184.1"/>
    <property type="molecule type" value="Genomic_DNA"/>
</dbReference>
<comment type="similarity">
    <text evidence="1 5">Belongs to the universal ribosomal protein uL29 family.</text>
</comment>
<evidence type="ECO:0000256" key="2">
    <source>
        <dbReference type="ARBA" id="ARBA00022980"/>
    </source>
</evidence>
<accession>A0ABX8AWX2</accession>
<protein>
    <recommendedName>
        <fullName evidence="4 5">Large ribosomal subunit protein uL29</fullName>
    </recommendedName>
</protein>
<keyword evidence="7" id="KW-1185">Reference proteome</keyword>
<dbReference type="NCBIfam" id="TIGR00012">
    <property type="entry name" value="L29"/>
    <property type="match status" value="1"/>
</dbReference>
<evidence type="ECO:0000313" key="6">
    <source>
        <dbReference type="EMBL" id="QUV93184.1"/>
    </source>
</evidence>
<evidence type="ECO:0000256" key="1">
    <source>
        <dbReference type="ARBA" id="ARBA00009254"/>
    </source>
</evidence>
<name>A0ABX8AWX2_9BACT</name>
<organism evidence="6 7">
    <name type="scientific">Chloracidobacterium sp. N</name>
    <dbReference type="NCBI Taxonomy" id="2821540"/>
    <lineage>
        <taxon>Bacteria</taxon>
        <taxon>Pseudomonadati</taxon>
        <taxon>Acidobacteriota</taxon>
        <taxon>Terriglobia</taxon>
        <taxon>Terriglobales</taxon>
        <taxon>Acidobacteriaceae</taxon>
        <taxon>Chloracidobacterium</taxon>
        <taxon>Chloracidobacterium aggregatum</taxon>
    </lineage>
</organism>
<dbReference type="Gene3D" id="1.10.287.310">
    <property type="match status" value="1"/>
</dbReference>
<gene>
    <name evidence="5 6" type="primary">rpmC</name>
    <name evidence="6" type="ORF">J8C05_07300</name>
</gene>
<reference evidence="6 7" key="1">
    <citation type="submission" date="2021-03" db="EMBL/GenBank/DDBJ databases">
        <title>Genomic and phenotypic characterization of Chloracidobacterium isolates provides evidence for multiple species.</title>
        <authorList>
            <person name="Saini M.K."/>
            <person name="Costas A.M.G."/>
            <person name="Tank M."/>
            <person name="Bryant D.A."/>
        </authorList>
    </citation>
    <scope>NUCLEOTIDE SEQUENCE [LARGE SCALE GENOMIC DNA]</scope>
    <source>
        <strain evidence="6 7">N</strain>
    </source>
</reference>
<evidence type="ECO:0000256" key="4">
    <source>
        <dbReference type="ARBA" id="ARBA00035204"/>
    </source>
</evidence>
<dbReference type="HAMAP" id="MF_00374">
    <property type="entry name" value="Ribosomal_uL29"/>
    <property type="match status" value="1"/>
</dbReference>
<proteinExistence type="inferred from homology"/>
<dbReference type="CDD" id="cd00427">
    <property type="entry name" value="Ribosomal_L29_HIP"/>
    <property type="match status" value="1"/>
</dbReference>
<dbReference type="Proteomes" id="UP000677668">
    <property type="component" value="Chromosome 1"/>
</dbReference>
<dbReference type="InterPro" id="IPR001854">
    <property type="entry name" value="Ribosomal_uL29"/>
</dbReference>
<keyword evidence="2 5" id="KW-0689">Ribosomal protein</keyword>
<sequence>MTLSEIRSKSVQELVELEKEMKLELAKLSIKKNLGIREAANKISTVRKGIARIKTIINEKRAEV</sequence>